<sequence length="667" mass="73937">MAAVEKLITDSLDVWSSAVKSKAATGRGASGERELYGIKKLRELILDLAVSGLLVPQDKKDSPVKKLLEIMAAEKTKLVREKIIKKPKKYEPIDRDKIPHAIPSTWEWVRLADIGHDWGQKTPDCEFTYIDVGAINKELGVVSEPSVILPSNAPSRARKIVRKGTVIYSTVRPYLLNIAVVDREFEPEPIASTAFAIIHPFTGINASYLHRYLRSPTFVGYVESVQAGIAYPAINDKQFFAGVIPIPPLEEQERIVAKVDELMALCDALEVQQKNSFTAHQTLVETLLAVLTNAQNAEAFNQAWSRIAEHFDTLFTTEHSIGQVEQTILQLAVTGKLVPQYPGDEPASVVLEQIAAEKKQLIEEGKTRKERVPSEEEQNSLGFDLAPGWSLTSVQELCRPEEIVTYGILKPVWSEEGVPTVRISEMRNGEIEIDKLRKCDIERASKFEKTRLVPGDLLITKDGTIGKTAFVPPELEGGNITQHVLRFPVSRFVDRRYIRVCIDAPVCQAWMAGETKGVALKGINVGDFRKMPLPLPPIKEQARIVGKVDELLSICNRLKDCLKSVEKIAVQISDLIGDHLIGSSNNKILTNSGGYKEMKITTQLMLGKRTPGDDSIIAPLIMAENGKADAKAIWKKSQLELPTFYSQLKLEIEAGYVLKPVAGILEG</sequence>
<gene>
    <name evidence="5" type="ORF">FVW59_07215</name>
</gene>
<comment type="similarity">
    <text evidence="1">Belongs to the type-I restriction system S methylase family.</text>
</comment>
<dbReference type="SUPFAM" id="SSF116734">
    <property type="entry name" value="DNA methylase specificity domain"/>
    <property type="match status" value="2"/>
</dbReference>
<keyword evidence="5" id="KW-0540">Nuclease</keyword>
<organism evidence="5 6">
    <name type="scientific">Parahaliea aestuarii</name>
    <dbReference type="NCBI Taxonomy" id="1852021"/>
    <lineage>
        <taxon>Bacteria</taxon>
        <taxon>Pseudomonadati</taxon>
        <taxon>Pseudomonadota</taxon>
        <taxon>Gammaproteobacteria</taxon>
        <taxon>Cellvibrionales</taxon>
        <taxon>Halieaceae</taxon>
        <taxon>Parahaliea</taxon>
    </lineage>
</organism>
<dbReference type="GO" id="GO:0003677">
    <property type="term" value="F:DNA binding"/>
    <property type="evidence" value="ECO:0007669"/>
    <property type="project" value="UniProtKB-KW"/>
</dbReference>
<reference evidence="5 6" key="1">
    <citation type="submission" date="2019-08" db="EMBL/GenBank/DDBJ databases">
        <title>Parahaliea maris sp. nov., isolated from the surface seawater.</title>
        <authorList>
            <person name="Liu Y."/>
        </authorList>
    </citation>
    <scope>NUCLEOTIDE SEQUENCE [LARGE SCALE GENOMIC DNA]</scope>
    <source>
        <strain evidence="5 6">S2-26</strain>
    </source>
</reference>
<comment type="caution">
    <text evidence="5">The sequence shown here is derived from an EMBL/GenBank/DDBJ whole genome shotgun (WGS) entry which is preliminary data.</text>
</comment>
<dbReference type="Proteomes" id="UP000321933">
    <property type="component" value="Unassembled WGS sequence"/>
</dbReference>
<keyword evidence="5" id="KW-0255">Endonuclease</keyword>
<evidence type="ECO:0000256" key="1">
    <source>
        <dbReference type="ARBA" id="ARBA00010923"/>
    </source>
</evidence>
<dbReference type="RefSeq" id="WP_148063590.1">
    <property type="nucleotide sequence ID" value="NZ_VRYZ01000003.1"/>
</dbReference>
<dbReference type="EMBL" id="VRYZ01000003">
    <property type="protein sequence ID" value="TXS92213.1"/>
    <property type="molecule type" value="Genomic_DNA"/>
</dbReference>
<evidence type="ECO:0000313" key="5">
    <source>
        <dbReference type="EMBL" id="TXS92213.1"/>
    </source>
</evidence>
<dbReference type="GO" id="GO:0004519">
    <property type="term" value="F:endonuclease activity"/>
    <property type="evidence" value="ECO:0007669"/>
    <property type="project" value="UniProtKB-KW"/>
</dbReference>
<keyword evidence="2" id="KW-0680">Restriction system</keyword>
<dbReference type="InterPro" id="IPR051212">
    <property type="entry name" value="Type-I_RE_S_subunit"/>
</dbReference>
<protein>
    <submittedName>
        <fullName evidence="5">Restriction endonuclease subunit S</fullName>
    </submittedName>
</protein>
<dbReference type="OrthoDB" id="5677527at2"/>
<dbReference type="AlphaFoldDB" id="A0A5C8ZUM3"/>
<dbReference type="Gene3D" id="3.90.220.20">
    <property type="entry name" value="DNA methylase specificity domains"/>
    <property type="match status" value="2"/>
</dbReference>
<dbReference type="PANTHER" id="PTHR43140:SF1">
    <property type="entry name" value="TYPE I RESTRICTION ENZYME ECOKI SPECIFICITY SUBUNIT"/>
    <property type="match status" value="1"/>
</dbReference>
<dbReference type="InterPro" id="IPR044946">
    <property type="entry name" value="Restrct_endonuc_typeI_TRD_sf"/>
</dbReference>
<accession>A0A5C8ZUM3</accession>
<dbReference type="PANTHER" id="PTHR43140">
    <property type="entry name" value="TYPE-1 RESTRICTION ENZYME ECOKI SPECIFICITY PROTEIN"/>
    <property type="match status" value="1"/>
</dbReference>
<evidence type="ECO:0000313" key="6">
    <source>
        <dbReference type="Proteomes" id="UP000321933"/>
    </source>
</evidence>
<keyword evidence="6" id="KW-1185">Reference proteome</keyword>
<dbReference type="CDD" id="cd17256">
    <property type="entry name" value="RMtype1_S_EcoJA65PI-TRD1-CR1_like"/>
    <property type="match status" value="1"/>
</dbReference>
<evidence type="ECO:0000256" key="3">
    <source>
        <dbReference type="ARBA" id="ARBA00023125"/>
    </source>
</evidence>
<evidence type="ECO:0000259" key="4">
    <source>
        <dbReference type="Pfam" id="PF01420"/>
    </source>
</evidence>
<feature type="domain" description="Type I restriction modification DNA specificity" evidence="4">
    <location>
        <begin position="103"/>
        <end position="275"/>
    </location>
</feature>
<keyword evidence="5" id="KW-0378">Hydrolase</keyword>
<dbReference type="Pfam" id="PF01420">
    <property type="entry name" value="Methylase_S"/>
    <property type="match status" value="2"/>
</dbReference>
<proteinExistence type="inferred from homology"/>
<dbReference type="InterPro" id="IPR000055">
    <property type="entry name" value="Restrct_endonuc_typeI_TRD"/>
</dbReference>
<keyword evidence="3" id="KW-0238">DNA-binding</keyword>
<evidence type="ECO:0000256" key="2">
    <source>
        <dbReference type="ARBA" id="ARBA00022747"/>
    </source>
</evidence>
<dbReference type="GO" id="GO:0009307">
    <property type="term" value="P:DNA restriction-modification system"/>
    <property type="evidence" value="ECO:0007669"/>
    <property type="project" value="UniProtKB-KW"/>
</dbReference>
<name>A0A5C8ZUM3_9GAMM</name>
<feature type="domain" description="Type I restriction modification DNA specificity" evidence="4">
    <location>
        <begin position="413"/>
        <end position="559"/>
    </location>
</feature>